<sequence length="77" mass="8390">MSKRSRVQTTDQPCENSVEDGLNSAIGTTTERTTTGVRISSRLQHQTANDQLLINVTTEERNDNVISASNQDPSTGI</sequence>
<evidence type="ECO:0000256" key="1">
    <source>
        <dbReference type="SAM" id="MobiDB-lite"/>
    </source>
</evidence>
<name>A0A2P6RFI0_ROSCH</name>
<proteinExistence type="predicted"/>
<dbReference type="Gramene" id="PRQ45198">
    <property type="protein sequence ID" value="PRQ45198"/>
    <property type="gene ID" value="RchiOBHm_Chr3g0487551"/>
</dbReference>
<gene>
    <name evidence="2" type="ORF">RchiOBHm_Chr3g0487551</name>
</gene>
<organism evidence="2 3">
    <name type="scientific">Rosa chinensis</name>
    <name type="common">China rose</name>
    <dbReference type="NCBI Taxonomy" id="74649"/>
    <lineage>
        <taxon>Eukaryota</taxon>
        <taxon>Viridiplantae</taxon>
        <taxon>Streptophyta</taxon>
        <taxon>Embryophyta</taxon>
        <taxon>Tracheophyta</taxon>
        <taxon>Spermatophyta</taxon>
        <taxon>Magnoliopsida</taxon>
        <taxon>eudicotyledons</taxon>
        <taxon>Gunneridae</taxon>
        <taxon>Pentapetalae</taxon>
        <taxon>rosids</taxon>
        <taxon>fabids</taxon>
        <taxon>Rosales</taxon>
        <taxon>Rosaceae</taxon>
        <taxon>Rosoideae</taxon>
        <taxon>Rosoideae incertae sedis</taxon>
        <taxon>Rosa</taxon>
    </lineage>
</organism>
<accession>A0A2P6RFI0</accession>
<comment type="caution">
    <text evidence="2">The sequence shown here is derived from an EMBL/GenBank/DDBJ whole genome shotgun (WGS) entry which is preliminary data.</text>
</comment>
<dbReference type="Proteomes" id="UP000238479">
    <property type="component" value="Chromosome 3"/>
</dbReference>
<evidence type="ECO:0000313" key="2">
    <source>
        <dbReference type="EMBL" id="PRQ45198.1"/>
    </source>
</evidence>
<dbReference type="AlphaFoldDB" id="A0A2P6RFI0"/>
<dbReference type="EMBL" id="PDCK01000041">
    <property type="protein sequence ID" value="PRQ45198.1"/>
    <property type="molecule type" value="Genomic_DNA"/>
</dbReference>
<evidence type="ECO:0000313" key="3">
    <source>
        <dbReference type="Proteomes" id="UP000238479"/>
    </source>
</evidence>
<keyword evidence="3" id="KW-1185">Reference proteome</keyword>
<protein>
    <submittedName>
        <fullName evidence="2">Uncharacterized protein</fullName>
    </submittedName>
</protein>
<reference evidence="2 3" key="1">
    <citation type="journal article" date="2018" name="Nat. Genet.">
        <title>The Rosa genome provides new insights in the design of modern roses.</title>
        <authorList>
            <person name="Bendahmane M."/>
        </authorList>
    </citation>
    <scope>NUCLEOTIDE SEQUENCE [LARGE SCALE GENOMIC DNA]</scope>
    <source>
        <strain evidence="3">cv. Old Blush</strain>
    </source>
</reference>
<feature type="region of interest" description="Disordered" evidence="1">
    <location>
        <begin position="1"/>
        <end position="37"/>
    </location>
</feature>